<protein>
    <submittedName>
        <fullName evidence="2">Uncharacterized protein</fullName>
    </submittedName>
</protein>
<organism evidence="2 3">
    <name type="scientific">Candidatus Lokiarchaeum ossiferum</name>
    <dbReference type="NCBI Taxonomy" id="2951803"/>
    <lineage>
        <taxon>Archaea</taxon>
        <taxon>Promethearchaeati</taxon>
        <taxon>Promethearchaeota</taxon>
        <taxon>Promethearchaeia</taxon>
        <taxon>Promethearchaeales</taxon>
        <taxon>Promethearchaeaceae</taxon>
        <taxon>Candidatus Lokiarchaeum</taxon>
    </lineage>
</organism>
<name>A0ABY6HPB8_9ARCH</name>
<accession>A0ABY6HPB8</accession>
<reference evidence="2" key="1">
    <citation type="submission" date="2022-09" db="EMBL/GenBank/DDBJ databases">
        <title>Actin cytoskeleton and complex cell architecture in an #Asgard archaeon.</title>
        <authorList>
            <person name="Ponce Toledo R.I."/>
            <person name="Schleper C."/>
            <person name="Rodrigues Oliveira T."/>
            <person name="Wollweber F."/>
            <person name="Xu J."/>
            <person name="Rittmann S."/>
            <person name="Klingl A."/>
            <person name="Pilhofer M."/>
        </authorList>
    </citation>
    <scope>NUCLEOTIDE SEQUENCE</scope>
    <source>
        <strain evidence="2">B-35</strain>
    </source>
</reference>
<keyword evidence="1" id="KW-0175">Coiled coil</keyword>
<gene>
    <name evidence="2" type="ORF">NEF87_001561</name>
</gene>
<keyword evidence="3" id="KW-1185">Reference proteome</keyword>
<sequence length="149" mass="17284">MSEDNINRYKADIAKIQQQIESLKVQYSQKHDLAIKDKEAKINEIKTTKGVEVENIENDLNAKKTHLLTAEETYIAAKEAFKEKKQVHKEVKNNYIKALTTQEKNAQNLLKNIDSELNRETKLQMKEIKNLQKMIQQEEKAIAKSMNGK</sequence>
<feature type="coiled-coil region" evidence="1">
    <location>
        <begin position="53"/>
        <end position="148"/>
    </location>
</feature>
<evidence type="ECO:0000313" key="3">
    <source>
        <dbReference type="Proteomes" id="UP001208689"/>
    </source>
</evidence>
<evidence type="ECO:0000256" key="1">
    <source>
        <dbReference type="SAM" id="Coils"/>
    </source>
</evidence>
<evidence type="ECO:0000313" key="2">
    <source>
        <dbReference type="EMBL" id="UYP45276.1"/>
    </source>
</evidence>
<dbReference type="EMBL" id="CP104013">
    <property type="protein sequence ID" value="UYP45276.1"/>
    <property type="molecule type" value="Genomic_DNA"/>
</dbReference>
<dbReference type="Proteomes" id="UP001208689">
    <property type="component" value="Chromosome"/>
</dbReference>
<proteinExistence type="predicted"/>